<dbReference type="GO" id="GO:0008408">
    <property type="term" value="F:3'-5' exonuclease activity"/>
    <property type="evidence" value="ECO:0007669"/>
    <property type="project" value="InterPro"/>
</dbReference>
<feature type="non-terminal residue" evidence="2">
    <location>
        <position position="205"/>
    </location>
</feature>
<gene>
    <name evidence="2" type="ORF">METZ01_LOCUS393627</name>
</gene>
<proteinExistence type="predicted"/>
<dbReference type="AlphaFoldDB" id="A0A382V2P6"/>
<protein>
    <recommendedName>
        <fullName evidence="1">Polymerase/histidinol phosphatase N-terminal domain-containing protein</fullName>
    </recommendedName>
</protein>
<dbReference type="InterPro" id="IPR004013">
    <property type="entry name" value="PHP_dom"/>
</dbReference>
<dbReference type="SMART" id="SM00481">
    <property type="entry name" value="POLIIIAc"/>
    <property type="match status" value="1"/>
</dbReference>
<organism evidence="2">
    <name type="scientific">marine metagenome</name>
    <dbReference type="NCBI Taxonomy" id="408172"/>
    <lineage>
        <taxon>unclassified sequences</taxon>
        <taxon>metagenomes</taxon>
        <taxon>ecological metagenomes</taxon>
    </lineage>
</organism>
<evidence type="ECO:0000259" key="1">
    <source>
        <dbReference type="SMART" id="SM00481"/>
    </source>
</evidence>
<dbReference type="EMBL" id="UINC01148725">
    <property type="protein sequence ID" value="SVD40773.1"/>
    <property type="molecule type" value="Genomic_DNA"/>
</dbReference>
<dbReference type="InterPro" id="IPR003141">
    <property type="entry name" value="Pol/His_phosphatase_N"/>
</dbReference>
<name>A0A382V2P6_9ZZZZ</name>
<dbReference type="InterPro" id="IPR016195">
    <property type="entry name" value="Pol/histidinol_Pase-like"/>
</dbReference>
<dbReference type="PANTHER" id="PTHR32294:SF0">
    <property type="entry name" value="DNA POLYMERASE III SUBUNIT ALPHA"/>
    <property type="match status" value="1"/>
</dbReference>
<feature type="domain" description="Polymerase/histidinol phosphatase N-terminal" evidence="1">
    <location>
        <begin position="7"/>
        <end position="74"/>
    </location>
</feature>
<reference evidence="2" key="1">
    <citation type="submission" date="2018-05" db="EMBL/GenBank/DDBJ databases">
        <authorList>
            <person name="Lanie J.A."/>
            <person name="Ng W.-L."/>
            <person name="Kazmierczak K.M."/>
            <person name="Andrzejewski T.M."/>
            <person name="Davidsen T.M."/>
            <person name="Wayne K.J."/>
            <person name="Tettelin H."/>
            <person name="Glass J.I."/>
            <person name="Rusch D."/>
            <person name="Podicherti R."/>
            <person name="Tsui H.-C.T."/>
            <person name="Winkler M.E."/>
        </authorList>
    </citation>
    <scope>NUCLEOTIDE SEQUENCE</scope>
</reference>
<dbReference type="InterPro" id="IPR004805">
    <property type="entry name" value="DnaE2/DnaE/PolC"/>
</dbReference>
<sequence>MKPSNFVHLHLHTSYSLLDSSLRQNALFKRAVEFNMPAVAMTDHGNMFGAIEFYNGAKKNGLKAIIGCEVYVAPESRHDKKEKHDLRDASYHLILLVQNGTGYQNLLKLVTLGYMEGFDYKPRIDKELLAEHAEGLIALSSCGRGEVAYNINKENIPRAIKVANQYKEIMGRDNFFLELQNHKMEYQEKTNNELIKISDKLSLPL</sequence>
<dbReference type="PANTHER" id="PTHR32294">
    <property type="entry name" value="DNA POLYMERASE III SUBUNIT ALPHA"/>
    <property type="match status" value="1"/>
</dbReference>
<dbReference type="SUPFAM" id="SSF89550">
    <property type="entry name" value="PHP domain-like"/>
    <property type="match status" value="1"/>
</dbReference>
<dbReference type="Gene3D" id="3.20.20.140">
    <property type="entry name" value="Metal-dependent hydrolases"/>
    <property type="match status" value="1"/>
</dbReference>
<dbReference type="GO" id="GO:0006260">
    <property type="term" value="P:DNA replication"/>
    <property type="evidence" value="ECO:0007669"/>
    <property type="project" value="InterPro"/>
</dbReference>
<evidence type="ECO:0000313" key="2">
    <source>
        <dbReference type="EMBL" id="SVD40773.1"/>
    </source>
</evidence>
<accession>A0A382V2P6</accession>
<dbReference type="Pfam" id="PF02811">
    <property type="entry name" value="PHP"/>
    <property type="match status" value="1"/>
</dbReference>